<comment type="caution">
    <text evidence="3">The sequence shown here is derived from an EMBL/GenBank/DDBJ whole genome shotgun (WGS) entry which is preliminary data.</text>
</comment>
<evidence type="ECO:0000313" key="3">
    <source>
        <dbReference type="EMBL" id="RMI31271.1"/>
    </source>
</evidence>
<name>A0A3M2L129_9NOCA</name>
<dbReference type="InterPro" id="IPR012347">
    <property type="entry name" value="Ferritin-like"/>
</dbReference>
<dbReference type="Pfam" id="PF13628">
    <property type="entry name" value="DUF4142"/>
    <property type="match status" value="1"/>
</dbReference>
<proteinExistence type="predicted"/>
<dbReference type="EMBL" id="RFFH01000007">
    <property type="protein sequence ID" value="RMI31271.1"/>
    <property type="molecule type" value="Genomic_DNA"/>
</dbReference>
<feature type="chain" id="PRO_5039014965" evidence="1">
    <location>
        <begin position="18"/>
        <end position="167"/>
    </location>
</feature>
<reference evidence="3 4" key="1">
    <citation type="submission" date="2018-10" db="EMBL/GenBank/DDBJ databases">
        <title>Isolation from cow dung.</title>
        <authorList>
            <person name="Ling L."/>
        </authorList>
    </citation>
    <scope>NUCLEOTIDE SEQUENCE [LARGE SCALE GENOMIC DNA]</scope>
    <source>
        <strain evidence="3 4">NEAU-LL90</strain>
    </source>
</reference>
<dbReference type="AlphaFoldDB" id="A0A3M2L129"/>
<dbReference type="Gene3D" id="1.20.1260.10">
    <property type="match status" value="1"/>
</dbReference>
<feature type="domain" description="DUF4142" evidence="2">
    <location>
        <begin position="25"/>
        <end position="160"/>
    </location>
</feature>
<keyword evidence="1" id="KW-0732">Signal</keyword>
<feature type="signal peptide" evidence="1">
    <location>
        <begin position="1"/>
        <end position="17"/>
    </location>
</feature>
<gene>
    <name evidence="3" type="ORF">EBN03_18040</name>
</gene>
<keyword evidence="4" id="KW-1185">Reference proteome</keyword>
<organism evidence="3 4">
    <name type="scientific">Nocardia stercoris</name>
    <dbReference type="NCBI Taxonomy" id="2483361"/>
    <lineage>
        <taxon>Bacteria</taxon>
        <taxon>Bacillati</taxon>
        <taxon>Actinomycetota</taxon>
        <taxon>Actinomycetes</taxon>
        <taxon>Mycobacteriales</taxon>
        <taxon>Nocardiaceae</taxon>
        <taxon>Nocardia</taxon>
    </lineage>
</organism>
<evidence type="ECO:0000259" key="2">
    <source>
        <dbReference type="Pfam" id="PF13628"/>
    </source>
</evidence>
<dbReference type="InterPro" id="IPR025419">
    <property type="entry name" value="DUF4142"/>
</dbReference>
<sequence>MLAAVALGTVIAGPAAASPAAGSPDQDYLVALDQGNLAELVAATRGEATHQGVCPDIPAMSPELFDDHSAAERDTTTVAASKVLVLPAAPGQSQIDQELATGTKTGTDFDHAWITMELGFHTDALAATQREIATGTDQAVVALAAKLEPVIRHHIEMVEAAAPNCSA</sequence>
<protein>
    <submittedName>
        <fullName evidence="3">DUF4142 domain-containing protein</fullName>
    </submittedName>
</protein>
<dbReference type="Proteomes" id="UP000279275">
    <property type="component" value="Unassembled WGS sequence"/>
</dbReference>
<evidence type="ECO:0000313" key="4">
    <source>
        <dbReference type="Proteomes" id="UP000279275"/>
    </source>
</evidence>
<evidence type="ECO:0000256" key="1">
    <source>
        <dbReference type="SAM" id="SignalP"/>
    </source>
</evidence>
<accession>A0A3M2L129</accession>